<feature type="compositionally biased region" description="Pro residues" evidence="1">
    <location>
        <begin position="136"/>
        <end position="146"/>
    </location>
</feature>
<accession>A0A8H7ZNI6</accession>
<keyword evidence="3" id="KW-1185">Reference proteome</keyword>
<organism evidence="2 3">
    <name type="scientific">Olpidium bornovanus</name>
    <dbReference type="NCBI Taxonomy" id="278681"/>
    <lineage>
        <taxon>Eukaryota</taxon>
        <taxon>Fungi</taxon>
        <taxon>Fungi incertae sedis</taxon>
        <taxon>Olpidiomycota</taxon>
        <taxon>Olpidiomycotina</taxon>
        <taxon>Olpidiomycetes</taxon>
        <taxon>Olpidiales</taxon>
        <taxon>Olpidiaceae</taxon>
        <taxon>Olpidium</taxon>
    </lineage>
</organism>
<sequence>LPNGFLRDVEVDGALLVGAPALDFHEPVHPPRVQLLPIRRLLGRDVVAVLAVGLVRDEAVPGTHFGAGGREDGAGKLDAQDELRRPLARGRVGLQGADVESQQPDCRGSDAEQHGGARESGKKTRLSASVNSRAQPQPPRFRPQEL</sequence>
<dbReference type="AlphaFoldDB" id="A0A8H7ZNI6"/>
<dbReference type="EMBL" id="JAEFCI010011783">
    <property type="protein sequence ID" value="KAG5456415.1"/>
    <property type="molecule type" value="Genomic_DNA"/>
</dbReference>
<reference evidence="2 3" key="1">
    <citation type="journal article" name="Sci. Rep.">
        <title>Genome-scale phylogenetic analyses confirm Olpidium as the closest living zoosporic fungus to the non-flagellated, terrestrial fungi.</title>
        <authorList>
            <person name="Chang Y."/>
            <person name="Rochon D."/>
            <person name="Sekimoto S."/>
            <person name="Wang Y."/>
            <person name="Chovatia M."/>
            <person name="Sandor L."/>
            <person name="Salamov A."/>
            <person name="Grigoriev I.V."/>
            <person name="Stajich J.E."/>
            <person name="Spatafora J.W."/>
        </authorList>
    </citation>
    <scope>NUCLEOTIDE SEQUENCE [LARGE SCALE GENOMIC DNA]</scope>
    <source>
        <strain evidence="2">S191</strain>
    </source>
</reference>
<dbReference type="Proteomes" id="UP000673691">
    <property type="component" value="Unassembled WGS sequence"/>
</dbReference>
<evidence type="ECO:0000313" key="3">
    <source>
        <dbReference type="Proteomes" id="UP000673691"/>
    </source>
</evidence>
<evidence type="ECO:0000313" key="2">
    <source>
        <dbReference type="EMBL" id="KAG5456415.1"/>
    </source>
</evidence>
<feature type="compositionally biased region" description="Basic and acidic residues" evidence="1">
    <location>
        <begin position="107"/>
        <end position="122"/>
    </location>
</feature>
<feature type="region of interest" description="Disordered" evidence="1">
    <location>
        <begin position="60"/>
        <end position="146"/>
    </location>
</feature>
<gene>
    <name evidence="2" type="ORF">BJ554DRAFT_3854</name>
</gene>
<evidence type="ECO:0000256" key="1">
    <source>
        <dbReference type="SAM" id="MobiDB-lite"/>
    </source>
</evidence>
<protein>
    <submittedName>
        <fullName evidence="2">Uncharacterized protein</fullName>
    </submittedName>
</protein>
<comment type="caution">
    <text evidence="2">The sequence shown here is derived from an EMBL/GenBank/DDBJ whole genome shotgun (WGS) entry which is preliminary data.</text>
</comment>
<feature type="compositionally biased region" description="Basic and acidic residues" evidence="1">
    <location>
        <begin position="69"/>
        <end position="85"/>
    </location>
</feature>
<proteinExistence type="predicted"/>
<feature type="non-terminal residue" evidence="2">
    <location>
        <position position="1"/>
    </location>
</feature>
<name>A0A8H7ZNI6_9FUNG</name>